<dbReference type="EMBL" id="WHOB01000027">
    <property type="protein sequence ID" value="NOU79496.1"/>
    <property type="molecule type" value="Genomic_DNA"/>
</dbReference>
<keyword evidence="2" id="KW-1185">Reference proteome</keyword>
<evidence type="ECO:0000313" key="1">
    <source>
        <dbReference type="EMBL" id="NOU79496.1"/>
    </source>
</evidence>
<name>A0ABX1YFC6_9BACL</name>
<dbReference type="InterPro" id="IPR021466">
    <property type="entry name" value="Put_rhamnosyl_transferase"/>
</dbReference>
<evidence type="ECO:0000313" key="2">
    <source>
        <dbReference type="Proteomes" id="UP000596857"/>
    </source>
</evidence>
<comment type="caution">
    <text evidence="1">The sequence shown here is derived from an EMBL/GenBank/DDBJ whole genome shotgun (WGS) entry which is preliminary data.</text>
</comment>
<gene>
    <name evidence="1" type="ORF">GC101_11465</name>
</gene>
<sequence>MGNIIVFEIDFNTSGLKPNRLTRQWFKERIGIFRRFTLKSLEAQTNQQFLAVVKLARDWSDMVEEEMAQHPPLPANIRFGTNLESNRSIASWVREVRQARQNPYKGQERNLFITRIGFDDLYHKSFVQQLHDYIPLPGTVALVNQKGYLWDTVHGQMAPLFYSSPQFYVILYSASAYLSGVRIMIPGNGHRNVMKLPHEVLKDRNYVDVIHALSVTAPTVPLVDRLSTTEMEHVLAEFI</sequence>
<proteinExistence type="predicted"/>
<accession>A0ABX1YFC6</accession>
<organism evidence="1 2">
    <name type="scientific">Paenibacillus phytohabitans</name>
    <dbReference type="NCBI Taxonomy" id="2654978"/>
    <lineage>
        <taxon>Bacteria</taxon>
        <taxon>Bacillati</taxon>
        <taxon>Bacillota</taxon>
        <taxon>Bacilli</taxon>
        <taxon>Bacillales</taxon>
        <taxon>Paenibacillaceae</taxon>
        <taxon>Paenibacillus</taxon>
    </lineage>
</organism>
<protein>
    <submittedName>
        <fullName evidence="1">Uncharacterized protein</fullName>
    </submittedName>
</protein>
<dbReference type="RefSeq" id="WP_171717352.1">
    <property type="nucleotide sequence ID" value="NZ_WHOB01000027.1"/>
</dbReference>
<dbReference type="Proteomes" id="UP000596857">
    <property type="component" value="Unassembled WGS sequence"/>
</dbReference>
<reference evidence="1 2" key="1">
    <citation type="submission" date="2019-10" db="EMBL/GenBank/DDBJ databases">
        <title>Description of Paenibacillus terricola sp. nov.</title>
        <authorList>
            <person name="Carlier A."/>
            <person name="Qi S."/>
        </authorList>
    </citation>
    <scope>NUCLEOTIDE SEQUENCE [LARGE SCALE GENOMIC DNA]</scope>
    <source>
        <strain evidence="1 2">LMG 31459</strain>
    </source>
</reference>
<dbReference type="Pfam" id="PF11316">
    <property type="entry name" value="Rhamno_transf"/>
    <property type="match status" value="1"/>
</dbReference>